<dbReference type="Gene3D" id="3.40.50.1820">
    <property type="entry name" value="alpha/beta hydrolase"/>
    <property type="match status" value="1"/>
</dbReference>
<sequence>MHRVFALALAVVVIAPSTPAQHREPDAEIAIWGDAVPPGTGPVADGLLEVITERSGAPELIRDRMATGITRPRLLVFRPEQPNGSALLILPGGGYQRVVIDKEGIESAERFNAAGVTVFILLYRLPHEGHDHGADAPLQDAQRAMRLVRSDAAAFGIDPTRVGVLGFSAGGHLAGSLTTRFDATVHTPSDAVDAVSARPDFSVLAYPVARLSGPAVHADSRDRLIGAAPDAATLAIYDIAEAARADAPPLFLFHAADDAAVPVENALDVFNAFHALGVETEMHIFAEGGHGFGIRFAEGLPVEVWPDLVLAWMARGGFLGESRQVPG</sequence>
<keyword evidence="1" id="KW-0378">Hydrolase</keyword>
<feature type="chain" id="PRO_5019752232" evidence="2">
    <location>
        <begin position="23"/>
        <end position="327"/>
    </location>
</feature>
<dbReference type="SUPFAM" id="SSF53474">
    <property type="entry name" value="alpha/beta-Hydrolases"/>
    <property type="match status" value="1"/>
</dbReference>
<dbReference type="EMBL" id="RBIM01000005">
    <property type="protein sequence ID" value="RKQ96217.1"/>
    <property type="molecule type" value="Genomic_DNA"/>
</dbReference>
<dbReference type="RefSeq" id="WP_121211825.1">
    <property type="nucleotide sequence ID" value="NZ_RBIM01000005.1"/>
</dbReference>
<dbReference type="InterPro" id="IPR050300">
    <property type="entry name" value="GDXG_lipolytic_enzyme"/>
</dbReference>
<evidence type="ECO:0000256" key="2">
    <source>
        <dbReference type="SAM" id="SignalP"/>
    </source>
</evidence>
<keyword evidence="2" id="KW-0732">Signal</keyword>
<dbReference type="Pfam" id="PF20434">
    <property type="entry name" value="BD-FAE"/>
    <property type="match status" value="1"/>
</dbReference>
<reference evidence="4 5" key="1">
    <citation type="submission" date="2018-10" db="EMBL/GenBank/DDBJ databases">
        <title>Genomic Encyclopedia of Type Strains, Phase IV (KMG-IV): sequencing the most valuable type-strain genomes for metagenomic binning, comparative biology and taxonomic classification.</title>
        <authorList>
            <person name="Goeker M."/>
        </authorList>
    </citation>
    <scope>NUCLEOTIDE SEQUENCE [LARGE SCALE GENOMIC DNA]</scope>
    <source>
        <strain evidence="4 5">DSM 4734</strain>
    </source>
</reference>
<dbReference type="InterPro" id="IPR029058">
    <property type="entry name" value="AB_hydrolase_fold"/>
</dbReference>
<evidence type="ECO:0000259" key="3">
    <source>
        <dbReference type="Pfam" id="PF20434"/>
    </source>
</evidence>
<dbReference type="AlphaFoldDB" id="A0A495D376"/>
<name>A0A495D376_9PROT</name>
<dbReference type="InterPro" id="IPR049492">
    <property type="entry name" value="BD-FAE-like_dom"/>
</dbReference>
<protein>
    <submittedName>
        <fullName evidence="4">Acetyl esterase/lipase</fullName>
    </submittedName>
</protein>
<evidence type="ECO:0000313" key="4">
    <source>
        <dbReference type="EMBL" id="RKQ96217.1"/>
    </source>
</evidence>
<dbReference type="GO" id="GO:0016787">
    <property type="term" value="F:hydrolase activity"/>
    <property type="evidence" value="ECO:0007669"/>
    <property type="project" value="UniProtKB-KW"/>
</dbReference>
<accession>A0A495D376</accession>
<organism evidence="4 5">
    <name type="scientific">Maricaulis maris</name>
    <dbReference type="NCBI Taxonomy" id="74318"/>
    <lineage>
        <taxon>Bacteria</taxon>
        <taxon>Pseudomonadati</taxon>
        <taxon>Pseudomonadota</taxon>
        <taxon>Alphaproteobacteria</taxon>
        <taxon>Maricaulales</taxon>
        <taxon>Maricaulaceae</taxon>
        <taxon>Maricaulis</taxon>
    </lineage>
</organism>
<dbReference type="PANTHER" id="PTHR48081:SF6">
    <property type="entry name" value="PEPTIDASE S9 PROLYL OLIGOPEPTIDASE CATALYTIC DOMAIN-CONTAINING PROTEIN"/>
    <property type="match status" value="1"/>
</dbReference>
<dbReference type="Proteomes" id="UP000273675">
    <property type="component" value="Unassembled WGS sequence"/>
</dbReference>
<feature type="domain" description="BD-FAE-like" evidence="3">
    <location>
        <begin position="88"/>
        <end position="268"/>
    </location>
</feature>
<proteinExistence type="predicted"/>
<evidence type="ECO:0000313" key="5">
    <source>
        <dbReference type="Proteomes" id="UP000273675"/>
    </source>
</evidence>
<feature type="signal peptide" evidence="2">
    <location>
        <begin position="1"/>
        <end position="22"/>
    </location>
</feature>
<evidence type="ECO:0000256" key="1">
    <source>
        <dbReference type="ARBA" id="ARBA00022801"/>
    </source>
</evidence>
<gene>
    <name evidence="4" type="ORF">C7435_2469</name>
</gene>
<comment type="caution">
    <text evidence="4">The sequence shown here is derived from an EMBL/GenBank/DDBJ whole genome shotgun (WGS) entry which is preliminary data.</text>
</comment>
<dbReference type="OrthoDB" id="9771666at2"/>
<dbReference type="PANTHER" id="PTHR48081">
    <property type="entry name" value="AB HYDROLASE SUPERFAMILY PROTEIN C4A8.06C"/>
    <property type="match status" value="1"/>
</dbReference>